<dbReference type="PANTHER" id="PTHR43245:SF13">
    <property type="entry name" value="UDP-D-APIOSE_UDP-D-XYLOSE SYNTHASE 2"/>
    <property type="match status" value="1"/>
</dbReference>
<organism evidence="2 3">
    <name type="scientific">Dorea acetigenes</name>
    <dbReference type="NCBI Taxonomy" id="2981787"/>
    <lineage>
        <taxon>Bacteria</taxon>
        <taxon>Bacillati</taxon>
        <taxon>Bacillota</taxon>
        <taxon>Clostridia</taxon>
        <taxon>Lachnospirales</taxon>
        <taxon>Lachnospiraceae</taxon>
        <taxon>Dorea</taxon>
    </lineage>
</organism>
<dbReference type="Gene3D" id="3.40.50.720">
    <property type="entry name" value="NAD(P)-binding Rossmann-like Domain"/>
    <property type="match status" value="1"/>
</dbReference>
<comment type="caution">
    <text evidence="2">The sequence shown here is derived from an EMBL/GenBank/DDBJ whole genome shotgun (WGS) entry which is preliminary data.</text>
</comment>
<evidence type="ECO:0000259" key="1">
    <source>
        <dbReference type="Pfam" id="PF01370"/>
    </source>
</evidence>
<protein>
    <submittedName>
        <fullName evidence="2">NAD(P)-dependent oxidoreductase</fullName>
    </submittedName>
</protein>
<evidence type="ECO:0000313" key="3">
    <source>
        <dbReference type="Proteomes" id="UP001652431"/>
    </source>
</evidence>
<evidence type="ECO:0000313" key="2">
    <source>
        <dbReference type="EMBL" id="MCU6688171.1"/>
    </source>
</evidence>
<dbReference type="EMBL" id="JAOQJU010000039">
    <property type="protein sequence ID" value="MCU6688171.1"/>
    <property type="molecule type" value="Genomic_DNA"/>
</dbReference>
<reference evidence="2 3" key="1">
    <citation type="journal article" date="2021" name="ISME Commun">
        <title>Automated analysis of genomic sequences facilitates high-throughput and comprehensive description of bacteria.</title>
        <authorList>
            <person name="Hitch T.C.A."/>
        </authorList>
    </citation>
    <scope>NUCLEOTIDE SEQUENCE [LARGE SCALE GENOMIC DNA]</scope>
    <source>
        <strain evidence="2 3">Sanger_03</strain>
    </source>
</reference>
<dbReference type="SUPFAM" id="SSF51735">
    <property type="entry name" value="NAD(P)-binding Rossmann-fold domains"/>
    <property type="match status" value="1"/>
</dbReference>
<keyword evidence="3" id="KW-1185">Reference proteome</keyword>
<dbReference type="Pfam" id="PF01370">
    <property type="entry name" value="Epimerase"/>
    <property type="match status" value="1"/>
</dbReference>
<dbReference type="InterPro" id="IPR050177">
    <property type="entry name" value="Lipid_A_modif_metabolic_enz"/>
</dbReference>
<dbReference type="Proteomes" id="UP001652431">
    <property type="component" value="Unassembled WGS sequence"/>
</dbReference>
<name>A0ABT2RS14_9FIRM</name>
<sequence>MRKAIVTGANGFIGKMLVNALLEKEYEVIALDVRFDDVLLNNASVTCVNVMNKEAVELKDVIPSVEYDCFFHLAWIGTSGPERADYAVQLNNVKMACDYILLCKEVGCKRVVYASSINEMETYEYLQSDDIEPTGGYIYGTGKLAAHLMGETVAKMNGVEFIPVIITNIYGVGEKSARMIYTAINKLVHKEHCSFTAGYQTYDFIYITDAINAIIAVAESGKAFNRYYIGSGAPKPLREFLMEMRNVVDPEAEIGLGDIPFNGVDISYSQFDLKKVEKDTGYKNQVPFAEGILMTADYIRGEAE</sequence>
<dbReference type="PRINTS" id="PR01713">
    <property type="entry name" value="NUCEPIMERASE"/>
</dbReference>
<accession>A0ABT2RS14</accession>
<dbReference type="RefSeq" id="WP_158372131.1">
    <property type="nucleotide sequence ID" value="NZ_JAOQJU010000039.1"/>
</dbReference>
<dbReference type="InterPro" id="IPR036291">
    <property type="entry name" value="NAD(P)-bd_dom_sf"/>
</dbReference>
<feature type="domain" description="NAD-dependent epimerase/dehydratase" evidence="1">
    <location>
        <begin position="5"/>
        <end position="230"/>
    </location>
</feature>
<dbReference type="InterPro" id="IPR001509">
    <property type="entry name" value="Epimerase_deHydtase"/>
</dbReference>
<gene>
    <name evidence="2" type="ORF">OCV99_16865</name>
</gene>
<dbReference type="PANTHER" id="PTHR43245">
    <property type="entry name" value="BIFUNCTIONAL POLYMYXIN RESISTANCE PROTEIN ARNA"/>
    <property type="match status" value="1"/>
</dbReference>
<proteinExistence type="predicted"/>